<comment type="similarity">
    <text evidence="1 6">Belongs to the XseB family.</text>
</comment>
<dbReference type="Gene3D" id="1.10.287.1040">
    <property type="entry name" value="Exonuclease VII, small subunit"/>
    <property type="match status" value="1"/>
</dbReference>
<evidence type="ECO:0000256" key="5">
    <source>
        <dbReference type="ARBA" id="ARBA00022839"/>
    </source>
</evidence>
<dbReference type="NCBIfam" id="TIGR01280">
    <property type="entry name" value="xseB"/>
    <property type="match status" value="1"/>
</dbReference>
<sequence>MPKTQTTEEAASFEEALERLENIVESLESGDIPLADLVTKYETGTRLAKFCQRKLDQAEQKIEKLRQEDGQVSLEPFDAPADS</sequence>
<comment type="caution">
    <text evidence="8">The sequence shown here is derived from an EMBL/GenBank/DDBJ whole genome shotgun (WGS) entry which is preliminary data.</text>
</comment>
<dbReference type="SUPFAM" id="SSF116842">
    <property type="entry name" value="XseB-like"/>
    <property type="match status" value="1"/>
</dbReference>
<comment type="catalytic activity">
    <reaction evidence="6">
        <text>Exonucleolytic cleavage in either 5'- to 3'- or 3'- to 5'-direction to yield nucleoside 5'-phosphates.</text>
        <dbReference type="EC" id="3.1.11.6"/>
    </reaction>
</comment>
<dbReference type="PIRSF" id="PIRSF006488">
    <property type="entry name" value="Exonuc_VII_S"/>
    <property type="match status" value="1"/>
</dbReference>
<gene>
    <name evidence="6 8" type="primary">xseB</name>
    <name evidence="8" type="ORF">H5P28_09565</name>
</gene>
<dbReference type="PANTHER" id="PTHR34137">
    <property type="entry name" value="EXODEOXYRIBONUCLEASE 7 SMALL SUBUNIT"/>
    <property type="match status" value="1"/>
</dbReference>
<accession>A0A842HG34</accession>
<dbReference type="GO" id="GO:0008855">
    <property type="term" value="F:exodeoxyribonuclease VII activity"/>
    <property type="evidence" value="ECO:0007669"/>
    <property type="project" value="UniProtKB-UniRule"/>
</dbReference>
<comment type="subcellular location">
    <subcellularLocation>
        <location evidence="6">Cytoplasm</location>
    </subcellularLocation>
</comment>
<protein>
    <recommendedName>
        <fullName evidence="6">Exodeoxyribonuclease 7 small subunit</fullName>
        <ecNumber evidence="6">3.1.11.6</ecNumber>
    </recommendedName>
    <alternativeName>
        <fullName evidence="6">Exodeoxyribonuclease VII small subunit</fullName>
        <shortName evidence="6">Exonuclease VII small subunit</shortName>
    </alternativeName>
</protein>
<dbReference type="GO" id="GO:0006308">
    <property type="term" value="P:DNA catabolic process"/>
    <property type="evidence" value="ECO:0007669"/>
    <property type="project" value="UniProtKB-UniRule"/>
</dbReference>
<dbReference type="NCBIfam" id="NF002140">
    <property type="entry name" value="PRK00977.1-4"/>
    <property type="match status" value="1"/>
</dbReference>
<feature type="coiled-coil region" evidence="7">
    <location>
        <begin position="3"/>
        <end position="75"/>
    </location>
</feature>
<dbReference type="AlphaFoldDB" id="A0A842HG34"/>
<evidence type="ECO:0000256" key="6">
    <source>
        <dbReference type="HAMAP-Rule" id="MF_00337"/>
    </source>
</evidence>
<comment type="function">
    <text evidence="6">Bidirectionally degrades single-stranded DNA into large acid-insoluble oligonucleotides, which are then degraded further into small acid-soluble oligonucleotides.</text>
</comment>
<evidence type="ECO:0000256" key="1">
    <source>
        <dbReference type="ARBA" id="ARBA00009998"/>
    </source>
</evidence>
<evidence type="ECO:0000256" key="2">
    <source>
        <dbReference type="ARBA" id="ARBA00022490"/>
    </source>
</evidence>
<evidence type="ECO:0000256" key="3">
    <source>
        <dbReference type="ARBA" id="ARBA00022722"/>
    </source>
</evidence>
<comment type="subunit">
    <text evidence="6">Heterooligomer composed of large and small subunits.</text>
</comment>
<keyword evidence="3 6" id="KW-0540">Nuclease</keyword>
<proteinExistence type="inferred from homology"/>
<dbReference type="PANTHER" id="PTHR34137:SF1">
    <property type="entry name" value="EXODEOXYRIBONUCLEASE 7 SMALL SUBUNIT"/>
    <property type="match status" value="1"/>
</dbReference>
<keyword evidence="4 6" id="KW-0378">Hydrolase</keyword>
<organism evidence="8 9">
    <name type="scientific">Ruficoccus amylovorans</name>
    <dbReference type="NCBI Taxonomy" id="1804625"/>
    <lineage>
        <taxon>Bacteria</taxon>
        <taxon>Pseudomonadati</taxon>
        <taxon>Verrucomicrobiota</taxon>
        <taxon>Opitutia</taxon>
        <taxon>Puniceicoccales</taxon>
        <taxon>Cerasicoccaceae</taxon>
        <taxon>Ruficoccus</taxon>
    </lineage>
</organism>
<dbReference type="InterPro" id="IPR037004">
    <property type="entry name" value="Exonuc_VII_ssu_sf"/>
</dbReference>
<dbReference type="HAMAP" id="MF_00337">
    <property type="entry name" value="Exonuc_7_S"/>
    <property type="match status" value="1"/>
</dbReference>
<dbReference type="Proteomes" id="UP000546464">
    <property type="component" value="Unassembled WGS sequence"/>
</dbReference>
<evidence type="ECO:0000313" key="9">
    <source>
        <dbReference type="Proteomes" id="UP000546464"/>
    </source>
</evidence>
<evidence type="ECO:0000256" key="7">
    <source>
        <dbReference type="SAM" id="Coils"/>
    </source>
</evidence>
<reference evidence="8 9" key="1">
    <citation type="submission" date="2020-07" db="EMBL/GenBank/DDBJ databases">
        <authorList>
            <person name="Feng X."/>
        </authorList>
    </citation>
    <scope>NUCLEOTIDE SEQUENCE [LARGE SCALE GENOMIC DNA]</scope>
    <source>
        <strain evidence="8 9">JCM31066</strain>
    </source>
</reference>
<keyword evidence="2 6" id="KW-0963">Cytoplasm</keyword>
<evidence type="ECO:0000256" key="4">
    <source>
        <dbReference type="ARBA" id="ARBA00022801"/>
    </source>
</evidence>
<keyword evidence="5 6" id="KW-0269">Exonuclease</keyword>
<name>A0A842HG34_9BACT</name>
<keyword evidence="7" id="KW-0175">Coiled coil</keyword>
<evidence type="ECO:0000313" key="8">
    <source>
        <dbReference type="EMBL" id="MBC2594504.1"/>
    </source>
</evidence>
<dbReference type="Pfam" id="PF02609">
    <property type="entry name" value="Exonuc_VII_S"/>
    <property type="match status" value="1"/>
</dbReference>
<dbReference type="EC" id="3.1.11.6" evidence="6"/>
<keyword evidence="9" id="KW-1185">Reference proteome</keyword>
<dbReference type="EMBL" id="JACHVB010000025">
    <property type="protein sequence ID" value="MBC2594504.1"/>
    <property type="molecule type" value="Genomic_DNA"/>
</dbReference>
<dbReference type="InterPro" id="IPR003761">
    <property type="entry name" value="Exonuc_VII_S"/>
</dbReference>
<dbReference type="GO" id="GO:0005829">
    <property type="term" value="C:cytosol"/>
    <property type="evidence" value="ECO:0007669"/>
    <property type="project" value="TreeGrafter"/>
</dbReference>
<dbReference type="RefSeq" id="WP_185675486.1">
    <property type="nucleotide sequence ID" value="NZ_JACHVB010000025.1"/>
</dbReference>
<dbReference type="GO" id="GO:0009318">
    <property type="term" value="C:exodeoxyribonuclease VII complex"/>
    <property type="evidence" value="ECO:0007669"/>
    <property type="project" value="UniProtKB-UniRule"/>
</dbReference>